<feature type="transmembrane region" description="Helical" evidence="1">
    <location>
        <begin position="18"/>
        <end position="37"/>
    </location>
</feature>
<evidence type="ECO:0000313" key="2">
    <source>
        <dbReference type="EMBL" id="KAF2741415.1"/>
    </source>
</evidence>
<accession>A0A9P4RC49</accession>
<organism evidence="2 3">
    <name type="scientific">Polyplosphaeria fusca</name>
    <dbReference type="NCBI Taxonomy" id="682080"/>
    <lineage>
        <taxon>Eukaryota</taxon>
        <taxon>Fungi</taxon>
        <taxon>Dikarya</taxon>
        <taxon>Ascomycota</taxon>
        <taxon>Pezizomycotina</taxon>
        <taxon>Dothideomycetes</taxon>
        <taxon>Pleosporomycetidae</taxon>
        <taxon>Pleosporales</taxon>
        <taxon>Tetraplosphaeriaceae</taxon>
        <taxon>Polyplosphaeria</taxon>
    </lineage>
</organism>
<comment type="caution">
    <text evidence="2">The sequence shown here is derived from an EMBL/GenBank/DDBJ whole genome shotgun (WGS) entry which is preliminary data.</text>
</comment>
<gene>
    <name evidence="2" type="ORF">EJ04DRAFT_3558</name>
</gene>
<protein>
    <submittedName>
        <fullName evidence="2">Uncharacterized protein</fullName>
    </submittedName>
</protein>
<evidence type="ECO:0000313" key="3">
    <source>
        <dbReference type="Proteomes" id="UP000799444"/>
    </source>
</evidence>
<reference evidence="2" key="1">
    <citation type="journal article" date="2020" name="Stud. Mycol.">
        <title>101 Dothideomycetes genomes: a test case for predicting lifestyles and emergence of pathogens.</title>
        <authorList>
            <person name="Haridas S."/>
            <person name="Albert R."/>
            <person name="Binder M."/>
            <person name="Bloem J."/>
            <person name="Labutti K."/>
            <person name="Salamov A."/>
            <person name="Andreopoulos B."/>
            <person name="Baker S."/>
            <person name="Barry K."/>
            <person name="Bills G."/>
            <person name="Bluhm B."/>
            <person name="Cannon C."/>
            <person name="Castanera R."/>
            <person name="Culley D."/>
            <person name="Daum C."/>
            <person name="Ezra D."/>
            <person name="Gonzalez J."/>
            <person name="Henrissat B."/>
            <person name="Kuo A."/>
            <person name="Liang C."/>
            <person name="Lipzen A."/>
            <person name="Lutzoni F."/>
            <person name="Magnuson J."/>
            <person name="Mondo S."/>
            <person name="Nolan M."/>
            <person name="Ohm R."/>
            <person name="Pangilinan J."/>
            <person name="Park H.-J."/>
            <person name="Ramirez L."/>
            <person name="Alfaro M."/>
            <person name="Sun H."/>
            <person name="Tritt A."/>
            <person name="Yoshinaga Y."/>
            <person name="Zwiers L.-H."/>
            <person name="Turgeon B."/>
            <person name="Goodwin S."/>
            <person name="Spatafora J."/>
            <person name="Crous P."/>
            <person name="Grigoriev I."/>
        </authorList>
    </citation>
    <scope>NUCLEOTIDE SEQUENCE</scope>
    <source>
        <strain evidence="2">CBS 125425</strain>
    </source>
</reference>
<keyword evidence="3" id="KW-1185">Reference proteome</keyword>
<name>A0A9P4RC49_9PLEO</name>
<dbReference type="Proteomes" id="UP000799444">
    <property type="component" value="Unassembled WGS sequence"/>
</dbReference>
<dbReference type="EMBL" id="ML996097">
    <property type="protein sequence ID" value="KAF2741415.1"/>
    <property type="molecule type" value="Genomic_DNA"/>
</dbReference>
<proteinExistence type="predicted"/>
<keyword evidence="1" id="KW-0812">Transmembrane</keyword>
<keyword evidence="1" id="KW-1133">Transmembrane helix</keyword>
<sequence length="121" mass="14088">MITKTICLRVPTTLRVEHLFWLILLLPPFLTHVLIPLSEPLQLIRYLQQFDEFQPALPVALGFLFLYRGPLETNVPCPVQVNIWLLQDIWFRVQPRAGAMDLRFAGVQVMGFCPWGRMVQE</sequence>
<dbReference type="AlphaFoldDB" id="A0A9P4RC49"/>
<keyword evidence="1" id="KW-0472">Membrane</keyword>
<evidence type="ECO:0000256" key="1">
    <source>
        <dbReference type="SAM" id="Phobius"/>
    </source>
</evidence>